<feature type="domain" description="AMP-binding enzyme C-terminal" evidence="4">
    <location>
        <begin position="418"/>
        <end position="493"/>
    </location>
</feature>
<keyword evidence="2 5" id="KW-0436">Ligase</keyword>
<evidence type="ECO:0000259" key="4">
    <source>
        <dbReference type="Pfam" id="PF13193"/>
    </source>
</evidence>
<dbReference type="RefSeq" id="WP_148344510.1">
    <property type="nucleotide sequence ID" value="NZ_VSFG01000005.1"/>
</dbReference>
<dbReference type="FunFam" id="3.30.300.30:FF:000008">
    <property type="entry name" value="2,3-dihydroxybenzoate-AMP ligase"/>
    <property type="match status" value="1"/>
</dbReference>
<dbReference type="PROSITE" id="PS00455">
    <property type="entry name" value="AMP_BINDING"/>
    <property type="match status" value="1"/>
</dbReference>
<feature type="domain" description="AMP-dependent synthetase/ligase" evidence="3">
    <location>
        <begin position="11"/>
        <end position="367"/>
    </location>
</feature>
<dbReference type="InterPro" id="IPR025110">
    <property type="entry name" value="AMP-bd_C"/>
</dbReference>
<comment type="similarity">
    <text evidence="1">Belongs to the ATP-dependent AMP-binding enzyme family.</text>
</comment>
<evidence type="ECO:0000313" key="6">
    <source>
        <dbReference type="Proteomes" id="UP000323380"/>
    </source>
</evidence>
<dbReference type="Pfam" id="PF13193">
    <property type="entry name" value="AMP-binding_C"/>
    <property type="match status" value="1"/>
</dbReference>
<dbReference type="InterPro" id="IPR020845">
    <property type="entry name" value="AMP-binding_CS"/>
</dbReference>
<dbReference type="SUPFAM" id="SSF56801">
    <property type="entry name" value="Acetyl-CoA synthetase-like"/>
    <property type="match status" value="1"/>
</dbReference>
<evidence type="ECO:0000313" key="5">
    <source>
        <dbReference type="EMBL" id="TYB44100.1"/>
    </source>
</evidence>
<dbReference type="GO" id="GO:0016878">
    <property type="term" value="F:acid-thiol ligase activity"/>
    <property type="evidence" value="ECO:0007669"/>
    <property type="project" value="UniProtKB-ARBA"/>
</dbReference>
<protein>
    <submittedName>
        <fullName evidence="5">Long-chain-fatty-acid--CoA ligase</fullName>
    </submittedName>
</protein>
<dbReference type="AlphaFoldDB" id="A0A5D0NI48"/>
<reference evidence="5 6" key="1">
    <citation type="submission" date="2019-08" db="EMBL/GenBank/DDBJ databases">
        <title>Actinomadura sp. nov. CYP1-5 isolated from mountain soil.</title>
        <authorList>
            <person name="Songsumanus A."/>
            <person name="Kuncharoen N."/>
            <person name="Kudo T."/>
            <person name="Yuki M."/>
            <person name="Igarashi Y."/>
            <person name="Tanasupawat S."/>
        </authorList>
    </citation>
    <scope>NUCLEOTIDE SEQUENCE [LARGE SCALE GENOMIC DNA]</scope>
    <source>
        <strain evidence="5 6">JCM 14158</strain>
    </source>
</reference>
<dbReference type="PANTHER" id="PTHR43767:SF1">
    <property type="entry name" value="NONRIBOSOMAL PEPTIDE SYNTHASE PES1 (EUROFUNG)-RELATED"/>
    <property type="match status" value="1"/>
</dbReference>
<dbReference type="InterPro" id="IPR000873">
    <property type="entry name" value="AMP-dep_synth/lig_dom"/>
</dbReference>
<dbReference type="EMBL" id="VSFG01000005">
    <property type="protein sequence ID" value="TYB44100.1"/>
    <property type="molecule type" value="Genomic_DNA"/>
</dbReference>
<dbReference type="NCBIfam" id="NF004837">
    <property type="entry name" value="PRK06187.1"/>
    <property type="match status" value="1"/>
</dbReference>
<dbReference type="InterPro" id="IPR050237">
    <property type="entry name" value="ATP-dep_AMP-bd_enzyme"/>
</dbReference>
<sequence>MRTTESLVRGHAELRPDAVAFAGHDGPPLTYRDVDDAADRIAAGLRAAGVRPGDRVAWLGRNHPDYALLHLAAERVGAVTNPLNWRLSARELSAVVADAGPAVFVVQAEFEPLLRDALPAGSAAPVVVVRGPGGFRDWYGGLPAEPDAGRGTRDGDPTLLYYTSGTSGRAKGVVYEAGRWIRALDAYPGWEWPESPVLLIVAPVFHVAGGVWTMYGLRLGARIVLVADASPGHVLGSLQAQGVTHAQLVPAMLRAIVDSGEVAKHDLSALRLVAYGSSPIAPALLTAARAALGCDFVQVYGLTETCGTVCTLSAEEHDEAGPHLGSAGRPVPGAEVRVLDPVDGRVLPPGEVGEVALRTPWLMAGYWGMPERTAEAVDADGWFRSGDAGYLHGSGHLYLTDRITDMIVSGGENIYPAEVENVLAEHPAVLESAVVGVPDDRWGETVLAVVVPRPGAAPDADEVIAFCRERLAHYKCPRRVRVVDALPRNASGKILRRKLRGPATAS</sequence>
<dbReference type="InterPro" id="IPR045851">
    <property type="entry name" value="AMP-bd_C_sf"/>
</dbReference>
<dbReference type="InterPro" id="IPR042099">
    <property type="entry name" value="ANL_N_sf"/>
</dbReference>
<dbReference type="PANTHER" id="PTHR43767">
    <property type="entry name" value="LONG-CHAIN-FATTY-ACID--COA LIGASE"/>
    <property type="match status" value="1"/>
</dbReference>
<name>A0A5D0NI48_9ACTN</name>
<keyword evidence="6" id="KW-1185">Reference proteome</keyword>
<comment type="caution">
    <text evidence="5">The sequence shown here is derived from an EMBL/GenBank/DDBJ whole genome shotgun (WGS) entry which is preliminary data.</text>
</comment>
<dbReference type="Gene3D" id="3.40.50.12780">
    <property type="entry name" value="N-terminal domain of ligase-like"/>
    <property type="match status" value="1"/>
</dbReference>
<evidence type="ECO:0000259" key="3">
    <source>
        <dbReference type="Pfam" id="PF00501"/>
    </source>
</evidence>
<dbReference type="Proteomes" id="UP000323380">
    <property type="component" value="Unassembled WGS sequence"/>
</dbReference>
<gene>
    <name evidence="5" type="ORF">FXF69_24405</name>
</gene>
<organism evidence="5 6">
    <name type="scientific">Actinomadura chibensis</name>
    <dbReference type="NCBI Taxonomy" id="392828"/>
    <lineage>
        <taxon>Bacteria</taxon>
        <taxon>Bacillati</taxon>
        <taxon>Actinomycetota</taxon>
        <taxon>Actinomycetes</taxon>
        <taxon>Streptosporangiales</taxon>
        <taxon>Thermomonosporaceae</taxon>
        <taxon>Actinomadura</taxon>
    </lineage>
</organism>
<proteinExistence type="inferred from homology"/>
<dbReference type="Gene3D" id="3.30.300.30">
    <property type="match status" value="1"/>
</dbReference>
<dbReference type="STRING" id="1220554.GCA_001552135_05918"/>
<evidence type="ECO:0000256" key="2">
    <source>
        <dbReference type="ARBA" id="ARBA00022598"/>
    </source>
</evidence>
<accession>A0A5D0NI48</accession>
<dbReference type="Pfam" id="PF00501">
    <property type="entry name" value="AMP-binding"/>
    <property type="match status" value="1"/>
</dbReference>
<evidence type="ECO:0000256" key="1">
    <source>
        <dbReference type="ARBA" id="ARBA00006432"/>
    </source>
</evidence>